<evidence type="ECO:0000256" key="3">
    <source>
        <dbReference type="ARBA" id="ARBA00022645"/>
    </source>
</evidence>
<accession>A0AAN8PGK5</accession>
<dbReference type="EMBL" id="JAZGQO010000011">
    <property type="protein sequence ID" value="KAK6174613.1"/>
    <property type="molecule type" value="Genomic_DNA"/>
</dbReference>
<dbReference type="GO" id="GO:0004181">
    <property type="term" value="F:metallocarboxypeptidase activity"/>
    <property type="evidence" value="ECO:0007669"/>
    <property type="project" value="InterPro"/>
</dbReference>
<dbReference type="GO" id="GO:0008270">
    <property type="term" value="F:zinc ion binding"/>
    <property type="evidence" value="ECO:0007669"/>
    <property type="project" value="InterPro"/>
</dbReference>
<dbReference type="Gene3D" id="3.30.70.340">
    <property type="entry name" value="Metallocarboxypeptidase-like"/>
    <property type="match status" value="1"/>
</dbReference>
<evidence type="ECO:0000256" key="12">
    <source>
        <dbReference type="SAM" id="SignalP"/>
    </source>
</evidence>
<evidence type="ECO:0000256" key="1">
    <source>
        <dbReference type="ARBA" id="ARBA00001947"/>
    </source>
</evidence>
<keyword evidence="3" id="KW-0121">Carboxypeptidase</keyword>
<dbReference type="InterPro" id="IPR057246">
    <property type="entry name" value="CARBOXYPEPT_ZN_1"/>
</dbReference>
<evidence type="ECO:0000256" key="4">
    <source>
        <dbReference type="ARBA" id="ARBA00022670"/>
    </source>
</evidence>
<feature type="chain" id="PRO_5042927646" description="Peptidase M14 domain-containing protein" evidence="12">
    <location>
        <begin position="23"/>
        <end position="454"/>
    </location>
</feature>
<comment type="caution">
    <text evidence="14">The sequence shown here is derived from an EMBL/GenBank/DDBJ whole genome shotgun (WGS) entry which is preliminary data.</text>
</comment>
<dbReference type="Gene3D" id="3.40.630.10">
    <property type="entry name" value="Zn peptidases"/>
    <property type="match status" value="1"/>
</dbReference>
<dbReference type="Pfam" id="PF00246">
    <property type="entry name" value="Peptidase_M14"/>
    <property type="match status" value="1"/>
</dbReference>
<comment type="cofactor">
    <cofactor evidence="1">
        <name>Zn(2+)</name>
        <dbReference type="ChEBI" id="CHEBI:29105"/>
    </cofactor>
</comment>
<evidence type="ECO:0000256" key="9">
    <source>
        <dbReference type="ARBA" id="ARBA00023049"/>
    </source>
</evidence>
<dbReference type="InterPro" id="IPR000834">
    <property type="entry name" value="Peptidase_M14"/>
</dbReference>
<dbReference type="AlphaFoldDB" id="A0AAN8PGK5"/>
<evidence type="ECO:0000313" key="14">
    <source>
        <dbReference type="EMBL" id="KAK6174613.1"/>
    </source>
</evidence>
<comment type="similarity">
    <text evidence="2 11">Belongs to the peptidase M14 family.</text>
</comment>
<name>A0AAN8PGK5_PATCE</name>
<dbReference type="PANTHER" id="PTHR11705:SF91">
    <property type="entry name" value="FI01817P-RELATED"/>
    <property type="match status" value="1"/>
</dbReference>
<dbReference type="FunFam" id="3.40.630.10:FF:000084">
    <property type="entry name" value="Carboxypeptidase B2"/>
    <property type="match status" value="1"/>
</dbReference>
<keyword evidence="7" id="KW-0378">Hydrolase</keyword>
<evidence type="ECO:0000256" key="5">
    <source>
        <dbReference type="ARBA" id="ARBA00022723"/>
    </source>
</evidence>
<dbReference type="SUPFAM" id="SSF54897">
    <property type="entry name" value="Protease propeptides/inhibitors"/>
    <property type="match status" value="1"/>
</dbReference>
<evidence type="ECO:0000256" key="11">
    <source>
        <dbReference type="PROSITE-ProRule" id="PRU01379"/>
    </source>
</evidence>
<feature type="domain" description="Peptidase M14" evidence="13">
    <location>
        <begin position="124"/>
        <end position="421"/>
    </location>
</feature>
<evidence type="ECO:0000256" key="10">
    <source>
        <dbReference type="ARBA" id="ARBA00023157"/>
    </source>
</evidence>
<dbReference type="GO" id="GO:0005615">
    <property type="term" value="C:extracellular space"/>
    <property type="evidence" value="ECO:0007669"/>
    <property type="project" value="TreeGrafter"/>
</dbReference>
<organism evidence="14 15">
    <name type="scientific">Patella caerulea</name>
    <name type="common">Rayed Mediterranean limpet</name>
    <dbReference type="NCBI Taxonomy" id="87958"/>
    <lineage>
        <taxon>Eukaryota</taxon>
        <taxon>Metazoa</taxon>
        <taxon>Spiralia</taxon>
        <taxon>Lophotrochozoa</taxon>
        <taxon>Mollusca</taxon>
        <taxon>Gastropoda</taxon>
        <taxon>Patellogastropoda</taxon>
        <taxon>Patelloidea</taxon>
        <taxon>Patellidae</taxon>
        <taxon>Patella</taxon>
    </lineage>
</organism>
<sequence>MWYHVTLSSCLIIALSAVCVLSSNKPFHGHKVLRIKPTSYEQIKTLTDLEHDLQLDFWHLPHVDNDHMDVRVAPKFVQHLNNTLRKLKLDFEELIVDVQVLVDRETKSNRKRRAIRELEDYTKHFLSYSEINSFLFQIVNLVPTAELININKTNERRDTYVIKLGTPMGRWKPAIFIDAGIHAREWIAPATAINFIYQLAINPTRDAVITDLLRKFDFYIAPLVNADGYEHSRSSTSNRLWRKNRSRAANSHCIGVDINRNFGYEWNPAAGGSSQPCSDLFSGAFKFSEPESRNLRNFMLSKKPDLKGYLTLHSYGLYWLYPWGFSDTATAVDDNKLRAIARTSVNAMSKQYTIGASAKVLYVAAGGSDDYAKAVAGIPYSYTVELPPSSSAFNGFILSESKIPEIAQDTLKGLKAYAYSIHDYITPTTTTTTTSAAPSYYWGPYRPWWQSFFG</sequence>
<dbReference type="Pfam" id="PF02244">
    <property type="entry name" value="Propep_M14"/>
    <property type="match status" value="1"/>
</dbReference>
<dbReference type="PRINTS" id="PR00765">
    <property type="entry name" value="CRBOXYPTASEA"/>
</dbReference>
<keyword evidence="5" id="KW-0479">Metal-binding</keyword>
<proteinExistence type="inferred from homology"/>
<dbReference type="SMART" id="SM00631">
    <property type="entry name" value="Zn_pept"/>
    <property type="match status" value="1"/>
</dbReference>
<dbReference type="GO" id="GO:0006508">
    <property type="term" value="P:proteolysis"/>
    <property type="evidence" value="ECO:0007669"/>
    <property type="project" value="UniProtKB-KW"/>
</dbReference>
<dbReference type="FunFam" id="3.30.70.340:FF:000002">
    <property type="entry name" value="Carboxypeptidase A"/>
    <property type="match status" value="1"/>
</dbReference>
<dbReference type="PROSITE" id="PS00132">
    <property type="entry name" value="CARBOXYPEPT_ZN_1"/>
    <property type="match status" value="1"/>
</dbReference>
<evidence type="ECO:0000313" key="15">
    <source>
        <dbReference type="Proteomes" id="UP001347796"/>
    </source>
</evidence>
<protein>
    <recommendedName>
        <fullName evidence="13">Peptidase M14 domain-containing protein</fullName>
    </recommendedName>
</protein>
<keyword evidence="15" id="KW-1185">Reference proteome</keyword>
<dbReference type="PANTHER" id="PTHR11705">
    <property type="entry name" value="PROTEASE FAMILY M14 CARBOXYPEPTIDASE A,B"/>
    <property type="match status" value="1"/>
</dbReference>
<dbReference type="PROSITE" id="PS52035">
    <property type="entry name" value="PEPTIDASE_M14"/>
    <property type="match status" value="1"/>
</dbReference>
<dbReference type="InterPro" id="IPR036990">
    <property type="entry name" value="M14A-like_propep"/>
</dbReference>
<evidence type="ECO:0000259" key="13">
    <source>
        <dbReference type="PROSITE" id="PS52035"/>
    </source>
</evidence>
<evidence type="ECO:0000256" key="7">
    <source>
        <dbReference type="ARBA" id="ARBA00022801"/>
    </source>
</evidence>
<gene>
    <name evidence="14" type="ORF">SNE40_017853</name>
</gene>
<evidence type="ECO:0000256" key="2">
    <source>
        <dbReference type="ARBA" id="ARBA00005988"/>
    </source>
</evidence>
<dbReference type="InterPro" id="IPR003146">
    <property type="entry name" value="M14A_act_pep"/>
</dbReference>
<feature type="active site" description="Proton donor/acceptor" evidence="11">
    <location>
        <position position="385"/>
    </location>
</feature>
<feature type="signal peptide" evidence="12">
    <location>
        <begin position="1"/>
        <end position="22"/>
    </location>
</feature>
<keyword evidence="9" id="KW-0482">Metalloprotease</keyword>
<keyword evidence="10" id="KW-1015">Disulfide bond</keyword>
<reference evidence="14 15" key="1">
    <citation type="submission" date="2024-01" db="EMBL/GenBank/DDBJ databases">
        <title>The genome of the rayed Mediterranean limpet Patella caerulea (Linnaeus, 1758).</title>
        <authorList>
            <person name="Anh-Thu Weber A."/>
            <person name="Halstead-Nussloch G."/>
        </authorList>
    </citation>
    <scope>NUCLEOTIDE SEQUENCE [LARGE SCALE GENOMIC DNA]</scope>
    <source>
        <strain evidence="14">AATW-2023a</strain>
        <tissue evidence="14">Whole specimen</tissue>
    </source>
</reference>
<dbReference type="Proteomes" id="UP001347796">
    <property type="component" value="Unassembled WGS sequence"/>
</dbReference>
<dbReference type="CDD" id="cd03860">
    <property type="entry name" value="M14_CP_A-B_like"/>
    <property type="match status" value="1"/>
</dbReference>
<keyword evidence="4" id="KW-0645">Protease</keyword>
<evidence type="ECO:0000256" key="6">
    <source>
        <dbReference type="ARBA" id="ARBA00022729"/>
    </source>
</evidence>
<keyword evidence="8" id="KW-0862">Zinc</keyword>
<evidence type="ECO:0000256" key="8">
    <source>
        <dbReference type="ARBA" id="ARBA00022833"/>
    </source>
</evidence>
<dbReference type="SUPFAM" id="SSF53187">
    <property type="entry name" value="Zn-dependent exopeptidases"/>
    <property type="match status" value="1"/>
</dbReference>
<keyword evidence="6 12" id="KW-0732">Signal</keyword>